<dbReference type="InterPro" id="IPR007627">
    <property type="entry name" value="RNA_pol_sigma70_r2"/>
</dbReference>
<dbReference type="AlphaFoldDB" id="A0A1N7HCC9"/>
<organism evidence="9 10">
    <name type="scientific">Williamsia sterculiae</name>
    <dbReference type="NCBI Taxonomy" id="1344003"/>
    <lineage>
        <taxon>Bacteria</taxon>
        <taxon>Bacillati</taxon>
        <taxon>Actinomycetota</taxon>
        <taxon>Actinomycetes</taxon>
        <taxon>Mycobacteriales</taxon>
        <taxon>Nocardiaceae</taxon>
        <taxon>Williamsia</taxon>
    </lineage>
</organism>
<dbReference type="PANTHER" id="PTHR43133">
    <property type="entry name" value="RNA POLYMERASE ECF-TYPE SIGMA FACTO"/>
    <property type="match status" value="1"/>
</dbReference>
<evidence type="ECO:0000256" key="4">
    <source>
        <dbReference type="ARBA" id="ARBA00023125"/>
    </source>
</evidence>
<dbReference type="SUPFAM" id="SSF88946">
    <property type="entry name" value="Sigma2 domain of RNA polymerase sigma factors"/>
    <property type="match status" value="1"/>
</dbReference>
<evidence type="ECO:0000256" key="5">
    <source>
        <dbReference type="ARBA" id="ARBA00023163"/>
    </source>
</evidence>
<dbReference type="PANTHER" id="PTHR43133:SF8">
    <property type="entry name" value="RNA POLYMERASE SIGMA FACTOR HI_1459-RELATED"/>
    <property type="match status" value="1"/>
</dbReference>
<accession>A0A1N7HCC9</accession>
<dbReference type="InterPro" id="IPR014284">
    <property type="entry name" value="RNA_pol_sigma-70_dom"/>
</dbReference>
<dbReference type="Gene3D" id="1.10.1740.10">
    <property type="match status" value="1"/>
</dbReference>
<reference evidence="9 10" key="1">
    <citation type="submission" date="2017-01" db="EMBL/GenBank/DDBJ databases">
        <authorList>
            <person name="Mah S.A."/>
            <person name="Swanson W.J."/>
            <person name="Moy G.W."/>
            <person name="Vacquier V.D."/>
        </authorList>
    </citation>
    <scope>NUCLEOTIDE SEQUENCE [LARGE SCALE GENOMIC DNA]</scope>
    <source>
        <strain evidence="9 10">CPCC 203464</strain>
    </source>
</reference>
<dbReference type="SUPFAM" id="SSF88659">
    <property type="entry name" value="Sigma3 and sigma4 domains of RNA polymerase sigma factors"/>
    <property type="match status" value="1"/>
</dbReference>
<dbReference type="InterPro" id="IPR039425">
    <property type="entry name" value="RNA_pol_sigma-70-like"/>
</dbReference>
<feature type="domain" description="RNA polymerase sigma factor 70 region 4 type 2" evidence="8">
    <location>
        <begin position="131"/>
        <end position="183"/>
    </location>
</feature>
<evidence type="ECO:0000313" key="10">
    <source>
        <dbReference type="Proteomes" id="UP000186218"/>
    </source>
</evidence>
<keyword evidence="2" id="KW-0805">Transcription regulation</keyword>
<evidence type="ECO:0000256" key="3">
    <source>
        <dbReference type="ARBA" id="ARBA00023082"/>
    </source>
</evidence>
<dbReference type="GO" id="GO:0003677">
    <property type="term" value="F:DNA binding"/>
    <property type="evidence" value="ECO:0007669"/>
    <property type="project" value="UniProtKB-KW"/>
</dbReference>
<dbReference type="InterPro" id="IPR013324">
    <property type="entry name" value="RNA_pol_sigma_r3/r4-like"/>
</dbReference>
<keyword evidence="10" id="KW-1185">Reference proteome</keyword>
<gene>
    <name evidence="9" type="ORF">SAMN05445060_3955</name>
</gene>
<dbReference type="Proteomes" id="UP000186218">
    <property type="component" value="Unassembled WGS sequence"/>
</dbReference>
<evidence type="ECO:0000256" key="6">
    <source>
        <dbReference type="SAM" id="MobiDB-lite"/>
    </source>
</evidence>
<proteinExistence type="inferred from homology"/>
<evidence type="ECO:0000256" key="2">
    <source>
        <dbReference type="ARBA" id="ARBA00023015"/>
    </source>
</evidence>
<dbReference type="RefSeq" id="WP_234974509.1">
    <property type="nucleotide sequence ID" value="NZ_FTNT01000015.1"/>
</dbReference>
<dbReference type="Pfam" id="PF04542">
    <property type="entry name" value="Sigma70_r2"/>
    <property type="match status" value="1"/>
</dbReference>
<dbReference type="EMBL" id="FTNT01000015">
    <property type="protein sequence ID" value="SIS22462.1"/>
    <property type="molecule type" value="Genomic_DNA"/>
</dbReference>
<dbReference type="InterPro" id="IPR036388">
    <property type="entry name" value="WH-like_DNA-bd_sf"/>
</dbReference>
<feature type="region of interest" description="Disordered" evidence="6">
    <location>
        <begin position="183"/>
        <end position="233"/>
    </location>
</feature>
<evidence type="ECO:0000256" key="1">
    <source>
        <dbReference type="ARBA" id="ARBA00010641"/>
    </source>
</evidence>
<dbReference type="GO" id="GO:0016987">
    <property type="term" value="F:sigma factor activity"/>
    <property type="evidence" value="ECO:0007669"/>
    <property type="project" value="UniProtKB-KW"/>
</dbReference>
<sequence length="233" mass="25872">MTNRAHRDDGRVSARTDESLARAAALGDRVAFDELVRRTMPSLLGYTRRMVADRQAAEDAAQETLIAAWKGLPRFGFRSSFRTWVFGIAHRKIVDQRRRHVEYTGHDDAFDMLEAEAPGPGEVAEGASMLMALRYELAQLPPVTRAVWWLREMEDLSHPEIAHILDISPGSVRGRLQRARRELAERMEPWRPVGGSDGRGAGRTGSHERGRAGGPATRGGRAEAADRRTGGQP</sequence>
<evidence type="ECO:0000259" key="7">
    <source>
        <dbReference type="Pfam" id="PF04542"/>
    </source>
</evidence>
<dbReference type="InterPro" id="IPR013249">
    <property type="entry name" value="RNA_pol_sigma70_r4_t2"/>
</dbReference>
<keyword evidence="4" id="KW-0238">DNA-binding</keyword>
<dbReference type="InterPro" id="IPR013325">
    <property type="entry name" value="RNA_pol_sigma_r2"/>
</dbReference>
<dbReference type="Pfam" id="PF08281">
    <property type="entry name" value="Sigma70_r4_2"/>
    <property type="match status" value="1"/>
</dbReference>
<comment type="similarity">
    <text evidence="1">Belongs to the sigma-70 factor family. ECF subfamily.</text>
</comment>
<dbReference type="STRING" id="1344003.SAMN05445060_3955"/>
<protein>
    <submittedName>
        <fullName evidence="9">RNA polymerase sigma-70 factor, ECF subfamily</fullName>
    </submittedName>
</protein>
<dbReference type="NCBIfam" id="TIGR02937">
    <property type="entry name" value="sigma70-ECF"/>
    <property type="match status" value="1"/>
</dbReference>
<keyword evidence="5" id="KW-0804">Transcription</keyword>
<name>A0A1N7HCC9_9NOCA</name>
<dbReference type="CDD" id="cd06171">
    <property type="entry name" value="Sigma70_r4"/>
    <property type="match status" value="1"/>
</dbReference>
<evidence type="ECO:0000259" key="8">
    <source>
        <dbReference type="Pfam" id="PF08281"/>
    </source>
</evidence>
<keyword evidence="3" id="KW-0731">Sigma factor</keyword>
<dbReference type="Gene3D" id="1.10.10.10">
    <property type="entry name" value="Winged helix-like DNA-binding domain superfamily/Winged helix DNA-binding domain"/>
    <property type="match status" value="1"/>
</dbReference>
<feature type="compositionally biased region" description="Basic and acidic residues" evidence="6">
    <location>
        <begin position="220"/>
        <end position="233"/>
    </location>
</feature>
<dbReference type="GO" id="GO:0006352">
    <property type="term" value="P:DNA-templated transcription initiation"/>
    <property type="evidence" value="ECO:0007669"/>
    <property type="project" value="InterPro"/>
</dbReference>
<feature type="domain" description="RNA polymerase sigma-70 region 2" evidence="7">
    <location>
        <begin position="35"/>
        <end position="100"/>
    </location>
</feature>
<evidence type="ECO:0000313" key="9">
    <source>
        <dbReference type="EMBL" id="SIS22462.1"/>
    </source>
</evidence>